<evidence type="ECO:0000256" key="6">
    <source>
        <dbReference type="PROSITE-ProRule" id="PRU00284"/>
    </source>
</evidence>
<dbReference type="PANTHER" id="PTHR32089">
    <property type="entry name" value="METHYL-ACCEPTING CHEMOTAXIS PROTEIN MCPB"/>
    <property type="match status" value="1"/>
</dbReference>
<dbReference type="eggNOG" id="COG0840">
    <property type="taxonomic scope" value="Bacteria"/>
</dbReference>
<feature type="transmembrane region" description="Helical" evidence="8">
    <location>
        <begin position="13"/>
        <end position="32"/>
    </location>
</feature>
<dbReference type="GO" id="GO:0006935">
    <property type="term" value="P:chemotaxis"/>
    <property type="evidence" value="ECO:0007669"/>
    <property type="project" value="InterPro"/>
</dbReference>
<dbReference type="PANTHER" id="PTHR32089:SF112">
    <property type="entry name" value="LYSOZYME-LIKE PROTEIN-RELATED"/>
    <property type="match status" value="1"/>
</dbReference>
<dbReference type="InterPro" id="IPR004090">
    <property type="entry name" value="Chemotax_Me-accpt_rcpt"/>
</dbReference>
<keyword evidence="8" id="KW-0812">Transmembrane</keyword>
<evidence type="ECO:0000259" key="9">
    <source>
        <dbReference type="PROSITE" id="PS50111"/>
    </source>
</evidence>
<keyword evidence="7" id="KW-0175">Coiled coil</keyword>
<feature type="coiled-coil region" evidence="7">
    <location>
        <begin position="79"/>
        <end position="106"/>
    </location>
</feature>
<comment type="similarity">
    <text evidence="5">Belongs to the methyl-accepting chemotaxis (MCP) protein family.</text>
</comment>
<evidence type="ECO:0000256" key="3">
    <source>
        <dbReference type="ARBA" id="ARBA00023136"/>
    </source>
</evidence>
<dbReference type="InterPro" id="IPR024478">
    <property type="entry name" value="HlyB_4HB_MCP"/>
</dbReference>
<evidence type="ECO:0000259" key="10">
    <source>
        <dbReference type="PROSITE" id="PS50885"/>
    </source>
</evidence>
<gene>
    <name evidence="11" type="ordered locus">Bcer98_0508</name>
</gene>
<reference evidence="11 12" key="1">
    <citation type="journal article" date="2008" name="Chem. Biol. Interact.">
        <title>Extending the Bacillus cereus group genomics to putative food-borne pathogens of different toxicity.</title>
        <authorList>
            <person name="Lapidus A."/>
            <person name="Goltsman E."/>
            <person name="Auger S."/>
            <person name="Galleron N."/>
            <person name="Segurens B."/>
            <person name="Dossat C."/>
            <person name="Land M.L."/>
            <person name="Broussolle V."/>
            <person name="Brillard J."/>
            <person name="Guinebretiere M.H."/>
            <person name="Sanchis V."/>
            <person name="Nguen-The C."/>
            <person name="Lereclus D."/>
            <person name="Richardson P."/>
            <person name="Wincker P."/>
            <person name="Weissenbach J."/>
            <person name="Ehrlich S.D."/>
            <person name="Sorokin A."/>
        </authorList>
    </citation>
    <scope>NUCLEOTIDE SEQUENCE [LARGE SCALE GENOMIC DNA]</scope>
    <source>
        <strain evidence="12">DSM 22905 / CIP 110041 / 391-98 / NVH 391-98</strain>
    </source>
</reference>
<dbReference type="GO" id="GO:0004888">
    <property type="term" value="F:transmembrane signaling receptor activity"/>
    <property type="evidence" value="ECO:0007669"/>
    <property type="project" value="InterPro"/>
</dbReference>
<feature type="coiled-coil region" evidence="7">
    <location>
        <begin position="428"/>
        <end position="466"/>
    </location>
</feature>
<dbReference type="Pfam" id="PF00672">
    <property type="entry name" value="HAMP"/>
    <property type="match status" value="1"/>
</dbReference>
<evidence type="ECO:0000256" key="5">
    <source>
        <dbReference type="ARBA" id="ARBA00029447"/>
    </source>
</evidence>
<keyword evidence="4 6" id="KW-0807">Transducer</keyword>
<dbReference type="RefSeq" id="WP_011983617.1">
    <property type="nucleotide sequence ID" value="NC_009674.1"/>
</dbReference>
<name>A7GL53_BACCN</name>
<dbReference type="EMBL" id="CP000764">
    <property type="protein sequence ID" value="ABS20861.1"/>
    <property type="molecule type" value="Genomic_DNA"/>
</dbReference>
<evidence type="ECO:0000256" key="2">
    <source>
        <dbReference type="ARBA" id="ARBA00022475"/>
    </source>
</evidence>
<protein>
    <submittedName>
        <fullName evidence="11">Methyl-accepting chemotaxis sensory transducer</fullName>
    </submittedName>
</protein>
<keyword evidence="3 8" id="KW-0472">Membrane</keyword>
<proteinExistence type="inferred from homology"/>
<keyword evidence="12" id="KW-1185">Reference proteome</keyword>
<dbReference type="GeneID" id="33895868"/>
<accession>A7GL53</accession>
<dbReference type="CDD" id="cd11386">
    <property type="entry name" value="MCP_signal"/>
    <property type="match status" value="1"/>
</dbReference>
<dbReference type="STRING" id="315749.Bcer98_0508"/>
<dbReference type="OrthoDB" id="358716at2"/>
<sequence length="573" mass="64042">MVKIKNLKVSSKLSFIIFISTISMIIIGIIGYSQMDKMSKHIDEIYNNSMLSVQTMDNIESNFHAQDAYLLEFVMTNDEEKHNKLNEKLQKNIQDNEKMMKLYEQTKKTSDEQKVYEAFKSDLTVYAKKVNEIITLGLENRNEDAHVKHTEELLPLKKSVTENLKHVGQINEKMAQQAYEVTQQSAKHTLTTFILVILSTIIALVILGYVVAQMITRPIQSLEIEIGKAAKGDLTARATYKSKDEIGHISESFNETMRSLSEILGVVKQTVYHAGSSTDSMLLDIKNVSETATTVRNTMEKINKHLELQDHGIQENAAAMNDMAIGVQQVSESAATVSELAVKMNEDANAGKEIVNKSIVQMEEIHDVVKRSLHAVQGLEVRTQNIDKAIEAIAYIAEQTNLLALNASIEAARAGEHGRGFAIVADEVRKLAEQSKDSTIEINRLLKEIEMDVKNFAKEMQIGQQETVKGMSAIETTSQTFDNIVTHINGVVTQIQEVSSSTEEMSAGIEEVSVSFSDISSTSQTITQENIKVFEVTNNQAKSASEVEEKSLQTIKIMNQLQKQISQFKTKEE</sequence>
<dbReference type="GO" id="GO:0007165">
    <property type="term" value="P:signal transduction"/>
    <property type="evidence" value="ECO:0007669"/>
    <property type="project" value="UniProtKB-KW"/>
</dbReference>
<organism evidence="11 12">
    <name type="scientific">Bacillus cytotoxicus (strain DSM 22905 / CIP 110041 / 391-98 / NVH 391-98)</name>
    <dbReference type="NCBI Taxonomy" id="315749"/>
    <lineage>
        <taxon>Bacteria</taxon>
        <taxon>Bacillati</taxon>
        <taxon>Bacillota</taxon>
        <taxon>Bacilli</taxon>
        <taxon>Bacillales</taxon>
        <taxon>Bacillaceae</taxon>
        <taxon>Bacillus</taxon>
        <taxon>Bacillus cereus group</taxon>
    </lineage>
</organism>
<keyword evidence="8" id="KW-1133">Transmembrane helix</keyword>
<dbReference type="PROSITE" id="PS50885">
    <property type="entry name" value="HAMP"/>
    <property type="match status" value="1"/>
</dbReference>
<evidence type="ECO:0000256" key="1">
    <source>
        <dbReference type="ARBA" id="ARBA00004236"/>
    </source>
</evidence>
<dbReference type="Gene3D" id="1.10.287.950">
    <property type="entry name" value="Methyl-accepting chemotaxis protein"/>
    <property type="match status" value="1"/>
</dbReference>
<dbReference type="GO" id="GO:0005886">
    <property type="term" value="C:plasma membrane"/>
    <property type="evidence" value="ECO:0007669"/>
    <property type="project" value="UniProtKB-SubCell"/>
</dbReference>
<dbReference type="Pfam" id="PF00015">
    <property type="entry name" value="MCPsignal"/>
    <property type="match status" value="1"/>
</dbReference>
<dbReference type="Pfam" id="PF12729">
    <property type="entry name" value="4HB_MCP_1"/>
    <property type="match status" value="1"/>
</dbReference>
<feature type="domain" description="Methyl-accepting transducer" evidence="9">
    <location>
        <begin position="284"/>
        <end position="520"/>
    </location>
</feature>
<dbReference type="Gene3D" id="6.10.340.10">
    <property type="match status" value="1"/>
</dbReference>
<dbReference type="InterPro" id="IPR004089">
    <property type="entry name" value="MCPsignal_dom"/>
</dbReference>
<dbReference type="HOGENOM" id="CLU_000445_107_27_9"/>
<dbReference type="InterPro" id="IPR003660">
    <property type="entry name" value="HAMP_dom"/>
</dbReference>
<feature type="domain" description="HAMP" evidence="10">
    <location>
        <begin position="213"/>
        <end position="265"/>
    </location>
</feature>
<comment type="subcellular location">
    <subcellularLocation>
        <location evidence="1">Cell membrane</location>
    </subcellularLocation>
</comment>
<dbReference type="SUPFAM" id="SSF58104">
    <property type="entry name" value="Methyl-accepting chemotaxis protein (MCP) signaling domain"/>
    <property type="match status" value="1"/>
</dbReference>
<evidence type="ECO:0000256" key="4">
    <source>
        <dbReference type="ARBA" id="ARBA00023224"/>
    </source>
</evidence>
<feature type="transmembrane region" description="Helical" evidence="8">
    <location>
        <begin position="193"/>
        <end position="212"/>
    </location>
</feature>
<evidence type="ECO:0000313" key="11">
    <source>
        <dbReference type="EMBL" id="ABS20861.1"/>
    </source>
</evidence>
<dbReference type="KEGG" id="bcy:Bcer98_0508"/>
<evidence type="ECO:0000313" key="12">
    <source>
        <dbReference type="Proteomes" id="UP000002300"/>
    </source>
</evidence>
<evidence type="ECO:0000256" key="8">
    <source>
        <dbReference type="SAM" id="Phobius"/>
    </source>
</evidence>
<dbReference type="Proteomes" id="UP000002300">
    <property type="component" value="Chromosome"/>
</dbReference>
<evidence type="ECO:0000256" key="7">
    <source>
        <dbReference type="SAM" id="Coils"/>
    </source>
</evidence>
<keyword evidence="2" id="KW-1003">Cell membrane</keyword>
<dbReference type="PRINTS" id="PR00260">
    <property type="entry name" value="CHEMTRNSDUCR"/>
</dbReference>
<dbReference type="SMART" id="SM00304">
    <property type="entry name" value="HAMP"/>
    <property type="match status" value="1"/>
</dbReference>
<dbReference type="SMART" id="SM00283">
    <property type="entry name" value="MA"/>
    <property type="match status" value="1"/>
</dbReference>
<dbReference type="PROSITE" id="PS50111">
    <property type="entry name" value="CHEMOTAXIS_TRANSDUC_2"/>
    <property type="match status" value="1"/>
</dbReference>
<dbReference type="CDD" id="cd06225">
    <property type="entry name" value="HAMP"/>
    <property type="match status" value="1"/>
</dbReference>
<dbReference type="AlphaFoldDB" id="A7GL53"/>